<accession>A0ABX0SNS4</accession>
<dbReference type="InterPro" id="IPR048423">
    <property type="entry name" value="DRL_cat"/>
</dbReference>
<keyword evidence="3" id="KW-1185">Reference proteome</keyword>
<dbReference type="EMBL" id="JAAMOZ010000003">
    <property type="protein sequence ID" value="NIH58421.1"/>
    <property type="molecule type" value="Genomic_DNA"/>
</dbReference>
<dbReference type="InterPro" id="IPR036291">
    <property type="entry name" value="NAD(P)-bd_dom_sf"/>
</dbReference>
<dbReference type="Proteomes" id="UP000749311">
    <property type="component" value="Unassembled WGS sequence"/>
</dbReference>
<sequence length="435" mass="46454">MGYTTGLLERQEKLGRPVLVGVVGAGQMGSGLVASICKAPGLTVAAVADIVIDKAESALRNAGRDDVVVAGADLEAAKKALTEGKSVAITDGLKMPELPVDIVVEVSGVPEIAAQIAYTCIAHSKDVALMTVEADITVGVLLSSMANAGNSVYTVMRGDEPVECLKLVEYAEDLGLKVICAGKGKNNVNIHTSVPEDNEADAARKKMNPRMLTEFTDGTKTQLEMAALSNATGIPVEVEGMHGPECNLDELITTLIPKADGGILDWENGPCVEYVTGNVAPGVFAIVKSESDVVTHELDYLKLGHGPYYLFYRPWHIASIEAHLSIGEAVLNRRADFQSRYVCTEVVGRAKFDLEPGTTMEGMGGHHFYGWAIPAEKARELNAIPVGLIQTSKLKVAKKQGEIITYDDLEVDETRPLVAMRRLQDALVTRGMIGA</sequence>
<name>A0ABX0SNS4_9ACTN</name>
<dbReference type="Gene3D" id="3.40.50.720">
    <property type="entry name" value="NAD(P)-binding Rossmann-like Domain"/>
    <property type="match status" value="1"/>
</dbReference>
<dbReference type="CDD" id="cd11616">
    <property type="entry name" value="SAF_DH_OX_like"/>
    <property type="match status" value="1"/>
</dbReference>
<evidence type="ECO:0000259" key="1">
    <source>
        <dbReference type="Pfam" id="PF21135"/>
    </source>
</evidence>
<dbReference type="RefSeq" id="WP_167170791.1">
    <property type="nucleotide sequence ID" value="NZ_BAAAOO010000004.1"/>
</dbReference>
<gene>
    <name evidence="2" type="ORF">FB473_003116</name>
</gene>
<dbReference type="SUPFAM" id="SSF51735">
    <property type="entry name" value="NAD(P)-binding Rossmann-fold domains"/>
    <property type="match status" value="1"/>
</dbReference>
<dbReference type="PANTHER" id="PTHR37850:SF2">
    <property type="entry name" value="SAF DOMAIN PROTEIN"/>
    <property type="match status" value="1"/>
</dbReference>
<dbReference type="Pfam" id="PF21135">
    <property type="entry name" value="DRL_cat"/>
    <property type="match status" value="1"/>
</dbReference>
<organism evidence="2 3">
    <name type="scientific">Brooklawnia cerclae</name>
    <dbReference type="NCBI Taxonomy" id="349934"/>
    <lineage>
        <taxon>Bacteria</taxon>
        <taxon>Bacillati</taxon>
        <taxon>Actinomycetota</taxon>
        <taxon>Actinomycetes</taxon>
        <taxon>Propionibacteriales</taxon>
        <taxon>Propionibacteriaceae</taxon>
        <taxon>Brooklawnia</taxon>
    </lineage>
</organism>
<evidence type="ECO:0000313" key="2">
    <source>
        <dbReference type="EMBL" id="NIH58421.1"/>
    </source>
</evidence>
<proteinExistence type="predicted"/>
<protein>
    <submittedName>
        <fullName evidence="2">Homoserine dehydrogenase-like protein</fullName>
    </submittedName>
</protein>
<feature type="domain" description="Oxidoreductase DRL-like catalytic" evidence="1">
    <location>
        <begin position="158"/>
        <end position="322"/>
    </location>
</feature>
<evidence type="ECO:0000313" key="3">
    <source>
        <dbReference type="Proteomes" id="UP000749311"/>
    </source>
</evidence>
<dbReference type="PANTHER" id="PTHR37850">
    <property type="entry name" value="STRU PROTEIN"/>
    <property type="match status" value="1"/>
</dbReference>
<comment type="caution">
    <text evidence="2">The sequence shown here is derived from an EMBL/GenBank/DDBJ whole genome shotgun (WGS) entry which is preliminary data.</text>
</comment>
<reference evidence="2 3" key="1">
    <citation type="submission" date="2020-02" db="EMBL/GenBank/DDBJ databases">
        <title>Sequencing the genomes of 1000 actinobacteria strains.</title>
        <authorList>
            <person name="Klenk H.-P."/>
        </authorList>
    </citation>
    <scope>NUCLEOTIDE SEQUENCE [LARGE SCALE GENOMIC DNA]</scope>
    <source>
        <strain evidence="2 3">DSM 19609</strain>
    </source>
</reference>